<keyword evidence="11" id="KW-1185">Reference proteome</keyword>
<keyword evidence="6" id="KW-0472">Membrane</keyword>
<dbReference type="OrthoDB" id="4034328at2759"/>
<name>A0A6C1E8D3_SACPS</name>
<evidence type="ECO:0000256" key="2">
    <source>
        <dbReference type="ARBA" id="ARBA00020977"/>
    </source>
</evidence>
<dbReference type="AlphaFoldDB" id="A0A6C1E8D3"/>
<dbReference type="Pfam" id="PF22431">
    <property type="entry name" value="COG2p_C"/>
    <property type="match status" value="1"/>
</dbReference>
<evidence type="ECO:0000256" key="4">
    <source>
        <dbReference type="ARBA" id="ARBA00022927"/>
    </source>
</evidence>
<evidence type="ECO:0000313" key="11">
    <source>
        <dbReference type="Proteomes" id="UP000501346"/>
    </source>
</evidence>
<keyword evidence="3" id="KW-0813">Transport</keyword>
<feature type="domain" description="Conserved oligomeric Golgi complex subunit 2 C-terminal" evidence="9">
    <location>
        <begin position="113"/>
        <end position="251"/>
    </location>
</feature>
<dbReference type="EMBL" id="CP049004">
    <property type="protein sequence ID" value="QID85181.1"/>
    <property type="molecule type" value="Genomic_DNA"/>
</dbReference>
<keyword evidence="5" id="KW-0333">Golgi apparatus</keyword>
<dbReference type="InterPro" id="IPR054494">
    <property type="entry name" value="COG2_C"/>
</dbReference>
<evidence type="ECO:0000256" key="7">
    <source>
        <dbReference type="ARBA" id="ARBA00031344"/>
    </source>
</evidence>
<gene>
    <name evidence="10" type="primary">COG2_2</name>
    <name evidence="10" type="ORF">GRS66_007738</name>
</gene>
<accession>A0A6C1E8D3</accession>
<dbReference type="GO" id="GO:0015031">
    <property type="term" value="P:protein transport"/>
    <property type="evidence" value="ECO:0007669"/>
    <property type="project" value="UniProtKB-KW"/>
</dbReference>
<dbReference type="Proteomes" id="UP000501346">
    <property type="component" value="Chromosome SeVII-ScVII"/>
</dbReference>
<evidence type="ECO:0000313" key="10">
    <source>
        <dbReference type="EMBL" id="QID85181.1"/>
    </source>
</evidence>
<feature type="domain" description="Conserved oligomeric Golgi complex subunit 2 N-terminal" evidence="8">
    <location>
        <begin position="43"/>
        <end position="101"/>
    </location>
</feature>
<evidence type="ECO:0000259" key="8">
    <source>
        <dbReference type="Pfam" id="PF06148"/>
    </source>
</evidence>
<reference evidence="10 11" key="1">
    <citation type="journal article" date="2019" name="BMC Genomics">
        <title>Chromosome level assembly and comparative genome analysis confirm lager-brewing yeasts originated from a single hybridization.</title>
        <authorList>
            <person name="Salazar A.N."/>
            <person name="Gorter de Vries A.R."/>
            <person name="van den Broek M."/>
            <person name="Brouwers N."/>
            <person name="de la Torre Cortes P."/>
            <person name="Kuijpers N.G.A."/>
            <person name="Daran J.G."/>
            <person name="Abeel T."/>
        </authorList>
    </citation>
    <scope>NUCLEOTIDE SEQUENCE [LARGE SCALE GENOMIC DNA]</scope>
    <source>
        <strain evidence="10 11">CBS 1483</strain>
    </source>
</reference>
<evidence type="ECO:0000256" key="6">
    <source>
        <dbReference type="ARBA" id="ARBA00023136"/>
    </source>
</evidence>
<proteinExistence type="predicted"/>
<protein>
    <recommendedName>
        <fullName evidence="2">Conserved oligomeric Golgi complex subunit 2</fullName>
    </recommendedName>
    <alternativeName>
        <fullName evidence="7">Component of oligomeric Golgi complex 2</fullName>
    </alternativeName>
</protein>
<organism evidence="10 11">
    <name type="scientific">Saccharomyces pastorianus</name>
    <name type="common">Lager yeast</name>
    <name type="synonym">Saccharomyces cerevisiae x Saccharomyces eubayanus</name>
    <dbReference type="NCBI Taxonomy" id="27292"/>
    <lineage>
        <taxon>Eukaryota</taxon>
        <taxon>Fungi</taxon>
        <taxon>Dikarya</taxon>
        <taxon>Ascomycota</taxon>
        <taxon>Saccharomycotina</taxon>
        <taxon>Saccharomycetes</taxon>
        <taxon>Saccharomycetales</taxon>
        <taxon>Saccharomycetaceae</taxon>
        <taxon>Saccharomyces</taxon>
    </lineage>
</organism>
<evidence type="ECO:0000259" key="9">
    <source>
        <dbReference type="Pfam" id="PF22431"/>
    </source>
</evidence>
<evidence type="ECO:0000256" key="1">
    <source>
        <dbReference type="ARBA" id="ARBA00004395"/>
    </source>
</evidence>
<comment type="subcellular location">
    <subcellularLocation>
        <location evidence="1">Golgi apparatus membrane</location>
        <topology evidence="1">Peripheral membrane protein</topology>
    </subcellularLocation>
</comment>
<dbReference type="GO" id="GO:0000139">
    <property type="term" value="C:Golgi membrane"/>
    <property type="evidence" value="ECO:0007669"/>
    <property type="project" value="UniProtKB-SubCell"/>
</dbReference>
<evidence type="ECO:0000256" key="5">
    <source>
        <dbReference type="ARBA" id="ARBA00023034"/>
    </source>
</evidence>
<dbReference type="Pfam" id="PF06148">
    <property type="entry name" value="COG2_N"/>
    <property type="match status" value="1"/>
</dbReference>
<evidence type="ECO:0000256" key="3">
    <source>
        <dbReference type="ARBA" id="ARBA00022448"/>
    </source>
</evidence>
<keyword evidence="4" id="KW-0653">Protein transport</keyword>
<sequence>MDFLNDTDLDLALPVTAEISKELFATEIEKYRESQNDGADMAAFDIDKFLVEKNFHYLPLDALIRDLSGLSQKMVQTLLEQITTNYDDYLSFSNTYTDEENKTLLNLERTQSDLQKFMTQLGHLVQEDITNSQEIIKDVLEYLKKLDEIYGSLRNHSHLTAALSLGKKLSKSLHEMCGIEPLEEEICSGLIEQLYSLVTTSRRILHSFVDSNSPYAHHLRNDYQDLLQEFQISLKILTEKCLENPSSCQKLSLTLVSILKIT</sequence>
<dbReference type="Gene3D" id="1.20.58.1240">
    <property type="match status" value="1"/>
</dbReference>
<dbReference type="InterPro" id="IPR024602">
    <property type="entry name" value="COG_su2_N"/>
</dbReference>